<gene>
    <name evidence="1" type="ORF">UFOVP218_51</name>
</gene>
<dbReference type="EMBL" id="LR798261">
    <property type="protein sequence ID" value="CAB5218676.1"/>
    <property type="molecule type" value="Genomic_DNA"/>
</dbReference>
<organism evidence="1">
    <name type="scientific">uncultured Caudovirales phage</name>
    <dbReference type="NCBI Taxonomy" id="2100421"/>
    <lineage>
        <taxon>Viruses</taxon>
        <taxon>Duplodnaviria</taxon>
        <taxon>Heunggongvirae</taxon>
        <taxon>Uroviricota</taxon>
        <taxon>Caudoviricetes</taxon>
        <taxon>Peduoviridae</taxon>
        <taxon>Maltschvirus</taxon>
        <taxon>Maltschvirus maltsch</taxon>
    </lineage>
</organism>
<accession>A0A6J7WLH0</accession>
<reference evidence="1" key="1">
    <citation type="submission" date="2020-05" db="EMBL/GenBank/DDBJ databases">
        <authorList>
            <person name="Chiriac C."/>
            <person name="Salcher M."/>
            <person name="Ghai R."/>
            <person name="Kavagutti S V."/>
        </authorList>
    </citation>
    <scope>NUCLEOTIDE SEQUENCE</scope>
</reference>
<proteinExistence type="predicted"/>
<protein>
    <submittedName>
        <fullName evidence="1">Uncharacterized protein</fullName>
    </submittedName>
</protein>
<evidence type="ECO:0000313" key="1">
    <source>
        <dbReference type="EMBL" id="CAB5218676.1"/>
    </source>
</evidence>
<sequence length="108" mass="11625">MTAKTLNYTSEQTTKMVADYANGVTVESIAQELGKTVRSVVAKLSREKVYQAKTYVSKTGAKPVKKDVHADAIGAILLLPENDIESLTKANKSALEAIFKALANSKPI</sequence>
<name>A0A6J7WLH0_9CAUD</name>